<gene>
    <name evidence="2" type="ORF">GCM10022226_75210</name>
</gene>
<dbReference type="PANTHER" id="PTHR42912">
    <property type="entry name" value="METHYLTRANSFERASE"/>
    <property type="match status" value="1"/>
</dbReference>
<evidence type="ECO:0000313" key="3">
    <source>
        <dbReference type="Proteomes" id="UP001500888"/>
    </source>
</evidence>
<dbReference type="Pfam" id="PF13649">
    <property type="entry name" value="Methyltransf_25"/>
    <property type="match status" value="1"/>
</dbReference>
<dbReference type="InterPro" id="IPR029063">
    <property type="entry name" value="SAM-dependent_MTases_sf"/>
</dbReference>
<feature type="domain" description="Methyltransferase" evidence="1">
    <location>
        <begin position="62"/>
        <end position="156"/>
    </location>
</feature>
<comment type="caution">
    <text evidence="2">The sequence shown here is derived from an EMBL/GenBank/DDBJ whole genome shotgun (WGS) entry which is preliminary data.</text>
</comment>
<organism evidence="2 3">
    <name type="scientific">Sphaerisporangium flaviroseum</name>
    <dbReference type="NCBI Taxonomy" id="509199"/>
    <lineage>
        <taxon>Bacteria</taxon>
        <taxon>Bacillati</taxon>
        <taxon>Actinomycetota</taxon>
        <taxon>Actinomycetes</taxon>
        <taxon>Streptosporangiales</taxon>
        <taxon>Streptosporangiaceae</taxon>
        <taxon>Sphaerisporangium</taxon>
    </lineage>
</organism>
<dbReference type="PANTHER" id="PTHR42912:SF45">
    <property type="entry name" value="23S RRNA (GUANINE(745)-N(1))-METHYLTRANSFERASE"/>
    <property type="match status" value="1"/>
</dbReference>
<accession>A0ABP7JDV8</accession>
<dbReference type="CDD" id="cd02440">
    <property type="entry name" value="AdoMet_MTases"/>
    <property type="match status" value="1"/>
</dbReference>
<dbReference type="EMBL" id="BAAAZR010000052">
    <property type="protein sequence ID" value="GAA3841687.1"/>
    <property type="molecule type" value="Genomic_DNA"/>
</dbReference>
<dbReference type="Gene3D" id="3.40.50.150">
    <property type="entry name" value="Vaccinia Virus protein VP39"/>
    <property type="match status" value="1"/>
</dbReference>
<name>A0ABP7JDV8_9ACTN</name>
<dbReference type="InterPro" id="IPR050508">
    <property type="entry name" value="Methyltransf_Superfamily"/>
</dbReference>
<protein>
    <recommendedName>
        <fullName evidence="1">Methyltransferase domain-containing protein</fullName>
    </recommendedName>
</protein>
<proteinExistence type="predicted"/>
<dbReference type="InterPro" id="IPR041698">
    <property type="entry name" value="Methyltransf_25"/>
</dbReference>
<sequence length="264" mass="30161">MMKTNAELRGFWENRLSDDWTESGVGYKSLGRAFNLWMYRVRAEAFSREAATLPLDLATARVLDIGSGTGFYVRRWQLLGVKSVVGCDLTHAAVNRLRERFPQVDFHELDIAEPGDTLEPGSFDVVSAMDMLFHITDDVRYKAALRSIGRVLRPGGFFVLSENFLHRLEQRGDYQVNHTLPWITTALDEAGFEVVRRVPMLVLMNAQVDANPVWRKLWGGFLRAVTLTEQTGNMAGALLYPLERRLVRLLRESPTTELMICRRR</sequence>
<keyword evidence="3" id="KW-1185">Reference proteome</keyword>
<evidence type="ECO:0000259" key="1">
    <source>
        <dbReference type="Pfam" id="PF13649"/>
    </source>
</evidence>
<evidence type="ECO:0000313" key="2">
    <source>
        <dbReference type="EMBL" id="GAA3841687.1"/>
    </source>
</evidence>
<reference evidence="3" key="1">
    <citation type="journal article" date="2019" name="Int. J. Syst. Evol. Microbiol.">
        <title>The Global Catalogue of Microorganisms (GCM) 10K type strain sequencing project: providing services to taxonomists for standard genome sequencing and annotation.</title>
        <authorList>
            <consortium name="The Broad Institute Genomics Platform"/>
            <consortium name="The Broad Institute Genome Sequencing Center for Infectious Disease"/>
            <person name="Wu L."/>
            <person name="Ma J."/>
        </authorList>
    </citation>
    <scope>NUCLEOTIDE SEQUENCE [LARGE SCALE GENOMIC DNA]</scope>
    <source>
        <strain evidence="3">JCM 16908</strain>
    </source>
</reference>
<dbReference type="SUPFAM" id="SSF53335">
    <property type="entry name" value="S-adenosyl-L-methionine-dependent methyltransferases"/>
    <property type="match status" value="1"/>
</dbReference>
<dbReference type="Proteomes" id="UP001500888">
    <property type="component" value="Unassembled WGS sequence"/>
</dbReference>